<reference evidence="5" key="1">
    <citation type="submission" date="2021-02" db="EMBL/GenBank/DDBJ databases">
        <authorList>
            <person name="Nowell W R."/>
        </authorList>
    </citation>
    <scope>NUCLEOTIDE SEQUENCE</scope>
</reference>
<dbReference type="InterPro" id="IPR001401">
    <property type="entry name" value="Dynamin_GTPase"/>
</dbReference>
<sequence length="747" mass="85880">MLTNELNTSESRRLLKVVDEMREILHYEKISLPHIVVVGDQSVGKSSVLEALSGVQLPRAQNICTRCPLELRLKNISSTETEYATIRCEGMSEIKINNFLEIMDKITHYEKISLPHIVVVGDQSVGKSSVLEALSGVQLPRAQNICTRCPLELRLKNISSTETEYATIRCEGMSEIKINNFLEIMDKITDCTVQLAGANLNVSSKPIYLTVYKKDIQADLTLIDLPGITRNPIGGQSQTIYKDIVELIEHYIEPSTAIVLHVIPSSVDFTTSESIQLAKKTDPHCERQLIAVSKIDKFDKDIGEKLQGIGPGSMALKLGCIAVLNRTQEEIDQNIPFDEMRRREQQFFRSQKAFKDVPEQYLGSEQLVKRLALIQQERIRSTLPSIIDELKKEIKLKKSELKQMPSPITSEMDCWALYTDLIKKYREIINARVHGIYDNEMQLEIKEATHIKFYPSQALIRAQMSNDQNDERIAFQLYNRQKKCREKLHNSFKNFFTSEYQKLVLKLLEENAGVALPNFPSFSIIERLYRAEQSKFREPCEDLIQSFTEYLKLVLIKILNQVFIEETNYKYQLIHKLTDIILRTIDESEEKCSNDIKKMLEIEERVFTLNHYYMDTVNKIKNKSQEYNNSIKLSGNTRVSSTFSINDLVIDVSGLSNEHQATLDIQIAISAYCRVVEKRIVDQVSQLCYYWFITQCALVLDSKLNSAFTSANLFELMREPFDQQQKRENLKKSINAMEKALVMGQNV</sequence>
<dbReference type="InterPro" id="IPR027417">
    <property type="entry name" value="P-loop_NTPase"/>
</dbReference>
<dbReference type="GO" id="GO:0005525">
    <property type="term" value="F:GTP binding"/>
    <property type="evidence" value="ECO:0007669"/>
    <property type="project" value="UniProtKB-KW"/>
</dbReference>
<dbReference type="SUPFAM" id="SSF52540">
    <property type="entry name" value="P-loop containing nucleoside triphosphate hydrolases"/>
    <property type="match status" value="2"/>
</dbReference>
<dbReference type="PRINTS" id="PR00195">
    <property type="entry name" value="DYNAMIN"/>
</dbReference>
<gene>
    <name evidence="5" type="ORF">RFH988_LOCUS26273</name>
</gene>
<proteinExistence type="predicted"/>
<keyword evidence="2" id="KW-0342">GTP-binding</keyword>
<evidence type="ECO:0000256" key="2">
    <source>
        <dbReference type="ARBA" id="ARBA00023134"/>
    </source>
</evidence>
<dbReference type="GO" id="GO:0005886">
    <property type="term" value="C:plasma membrane"/>
    <property type="evidence" value="ECO:0007669"/>
    <property type="project" value="TreeGrafter"/>
</dbReference>
<dbReference type="PANTHER" id="PTHR11566">
    <property type="entry name" value="DYNAMIN"/>
    <property type="match status" value="1"/>
</dbReference>
<organism evidence="5 6">
    <name type="scientific">Rotaria sordida</name>
    <dbReference type="NCBI Taxonomy" id="392033"/>
    <lineage>
        <taxon>Eukaryota</taxon>
        <taxon>Metazoa</taxon>
        <taxon>Spiralia</taxon>
        <taxon>Gnathifera</taxon>
        <taxon>Rotifera</taxon>
        <taxon>Eurotatoria</taxon>
        <taxon>Bdelloidea</taxon>
        <taxon>Philodinida</taxon>
        <taxon>Philodinidae</taxon>
        <taxon>Rotaria</taxon>
    </lineage>
</organism>
<protein>
    <submittedName>
        <fullName evidence="5">Uncharacterized protein</fullName>
    </submittedName>
</protein>
<dbReference type="EMBL" id="CAJNOO010002071">
    <property type="protein sequence ID" value="CAF1233079.1"/>
    <property type="molecule type" value="Genomic_DNA"/>
</dbReference>
<evidence type="ECO:0000259" key="4">
    <source>
        <dbReference type="PROSITE" id="PS51718"/>
    </source>
</evidence>
<keyword evidence="1" id="KW-0547">Nucleotide-binding</keyword>
<dbReference type="GO" id="GO:0005874">
    <property type="term" value="C:microtubule"/>
    <property type="evidence" value="ECO:0007669"/>
    <property type="project" value="TreeGrafter"/>
</dbReference>
<evidence type="ECO:0000313" key="6">
    <source>
        <dbReference type="Proteomes" id="UP000663882"/>
    </source>
</evidence>
<dbReference type="Pfam" id="PF02212">
    <property type="entry name" value="GED"/>
    <property type="match status" value="1"/>
</dbReference>
<accession>A0A814YRE4</accession>
<dbReference type="AlphaFoldDB" id="A0A814YRE4"/>
<dbReference type="Gene3D" id="3.40.50.300">
    <property type="entry name" value="P-loop containing nucleotide triphosphate hydrolases"/>
    <property type="match status" value="2"/>
</dbReference>
<dbReference type="PANTHER" id="PTHR11566:SF173">
    <property type="entry name" value="DYNAMIN-RELATED PROTEIN 4C"/>
    <property type="match status" value="1"/>
</dbReference>
<dbReference type="GO" id="GO:0008017">
    <property type="term" value="F:microtubule binding"/>
    <property type="evidence" value="ECO:0007669"/>
    <property type="project" value="TreeGrafter"/>
</dbReference>
<dbReference type="Proteomes" id="UP000663882">
    <property type="component" value="Unassembled WGS sequence"/>
</dbReference>
<dbReference type="SMART" id="SM00053">
    <property type="entry name" value="DYNc"/>
    <property type="match status" value="1"/>
</dbReference>
<dbReference type="InterPro" id="IPR030381">
    <property type="entry name" value="G_DYNAMIN_dom"/>
</dbReference>
<dbReference type="Gene3D" id="1.20.120.1240">
    <property type="entry name" value="Dynamin, middle domain"/>
    <property type="match status" value="1"/>
</dbReference>
<dbReference type="OrthoDB" id="5061070at2759"/>
<dbReference type="InterPro" id="IPR045063">
    <property type="entry name" value="Dynamin_N"/>
</dbReference>
<dbReference type="PROSITE" id="PS51388">
    <property type="entry name" value="GED"/>
    <property type="match status" value="1"/>
</dbReference>
<dbReference type="InterPro" id="IPR022812">
    <property type="entry name" value="Dynamin"/>
</dbReference>
<dbReference type="PROSITE" id="PS51718">
    <property type="entry name" value="G_DYNAMIN_2"/>
    <property type="match status" value="1"/>
</dbReference>
<evidence type="ECO:0000313" key="5">
    <source>
        <dbReference type="EMBL" id="CAF1233079.1"/>
    </source>
</evidence>
<dbReference type="CDD" id="cd08771">
    <property type="entry name" value="DLP_1"/>
    <property type="match status" value="1"/>
</dbReference>
<dbReference type="GO" id="GO:0031623">
    <property type="term" value="P:receptor internalization"/>
    <property type="evidence" value="ECO:0007669"/>
    <property type="project" value="TreeGrafter"/>
</dbReference>
<feature type="domain" description="Dynamin-type G" evidence="4">
    <location>
        <begin position="111"/>
        <end position="384"/>
    </location>
</feature>
<dbReference type="InterPro" id="IPR003130">
    <property type="entry name" value="GED"/>
</dbReference>
<comment type="caution">
    <text evidence="5">The sequence shown here is derived from an EMBL/GenBank/DDBJ whole genome shotgun (WGS) entry which is preliminary data.</text>
</comment>
<evidence type="ECO:0000259" key="3">
    <source>
        <dbReference type="PROSITE" id="PS51388"/>
    </source>
</evidence>
<dbReference type="InterPro" id="IPR020850">
    <property type="entry name" value="GED_dom"/>
</dbReference>
<dbReference type="Pfam" id="PF00350">
    <property type="entry name" value="Dynamin_N"/>
    <property type="match status" value="2"/>
</dbReference>
<evidence type="ECO:0000256" key="1">
    <source>
        <dbReference type="ARBA" id="ARBA00022741"/>
    </source>
</evidence>
<dbReference type="GO" id="GO:0005737">
    <property type="term" value="C:cytoplasm"/>
    <property type="evidence" value="ECO:0007669"/>
    <property type="project" value="TreeGrafter"/>
</dbReference>
<feature type="domain" description="GED" evidence="3">
    <location>
        <begin position="662"/>
        <end position="747"/>
    </location>
</feature>
<name>A0A814YRE4_9BILA</name>
<dbReference type="GO" id="GO:0003924">
    <property type="term" value="F:GTPase activity"/>
    <property type="evidence" value="ECO:0007669"/>
    <property type="project" value="InterPro"/>
</dbReference>
<dbReference type="InterPro" id="IPR000375">
    <property type="entry name" value="Dynamin_stalk"/>
</dbReference>
<dbReference type="Pfam" id="PF01031">
    <property type="entry name" value="Dynamin_M"/>
    <property type="match status" value="1"/>
</dbReference>